<reference evidence="2 3" key="1">
    <citation type="journal article" date="2011" name="Int. J. Syst. Evol. Microbiol.">
        <title>Zhongshania antarctica gen. nov., sp. nov. and Zhongshania guokunii sp. nov., gammaproteobacteria respectively isolated from coastal attached (fast) ice and surface seawater of the Antarctic.</title>
        <authorList>
            <person name="Li H.J."/>
            <person name="Zhang X.Y."/>
            <person name="Chen C.X."/>
            <person name="Zhang Y.J."/>
            <person name="Gao Z.M."/>
            <person name="Yu Y."/>
            <person name="Chen X.L."/>
            <person name="Chen B."/>
            <person name="Zhang Y.Z."/>
        </authorList>
    </citation>
    <scope>NUCLEOTIDE SEQUENCE [LARGE SCALE GENOMIC DNA]</scope>
    <source>
        <strain evidence="2 3">R06B22</strain>
    </source>
</reference>
<evidence type="ECO:0000313" key="2">
    <source>
        <dbReference type="EMBL" id="MEX1665133.1"/>
    </source>
</evidence>
<dbReference type="SMART" id="SM01248">
    <property type="entry name" value="KaiB"/>
    <property type="match status" value="1"/>
</dbReference>
<organism evidence="2 3">
    <name type="scientific">Zhongshania arctica</name>
    <dbReference type="NCBI Taxonomy" id="3238302"/>
    <lineage>
        <taxon>Bacteria</taxon>
        <taxon>Pseudomonadati</taxon>
        <taxon>Pseudomonadota</taxon>
        <taxon>Gammaproteobacteria</taxon>
        <taxon>Cellvibrionales</taxon>
        <taxon>Spongiibacteraceae</taxon>
        <taxon>Zhongshania</taxon>
    </lineage>
</organism>
<accession>A0ABV3TU49</accession>
<dbReference type="InterPro" id="IPR011649">
    <property type="entry name" value="KaiB_domain"/>
</dbReference>
<dbReference type="CDD" id="cd02978">
    <property type="entry name" value="KaiB_like"/>
    <property type="match status" value="1"/>
</dbReference>
<protein>
    <submittedName>
        <fullName evidence="2">Circadian clock KaiB family protein</fullName>
    </submittedName>
</protein>
<dbReference type="PANTHER" id="PTHR41709">
    <property type="entry name" value="KAIB-LIKE PROTEIN 1"/>
    <property type="match status" value="1"/>
</dbReference>
<dbReference type="Pfam" id="PF07689">
    <property type="entry name" value="KaiB"/>
    <property type="match status" value="1"/>
</dbReference>
<dbReference type="InterPro" id="IPR036249">
    <property type="entry name" value="Thioredoxin-like_sf"/>
</dbReference>
<evidence type="ECO:0000259" key="1">
    <source>
        <dbReference type="SMART" id="SM01248"/>
    </source>
</evidence>
<feature type="domain" description="KaiB" evidence="1">
    <location>
        <begin position="13"/>
        <end position="94"/>
    </location>
</feature>
<dbReference type="PANTHER" id="PTHR41709:SF2">
    <property type="entry name" value="CIRCADIAN CLOCK PROTEIN KAIB2"/>
    <property type="match status" value="1"/>
</dbReference>
<comment type="caution">
    <text evidence="2">The sequence shown here is derived from an EMBL/GenBank/DDBJ whole genome shotgun (WGS) entry which is preliminary data.</text>
</comment>
<gene>
    <name evidence="2" type="ORF">AB4875_06510</name>
</gene>
<dbReference type="Proteomes" id="UP001557484">
    <property type="component" value="Unassembled WGS sequence"/>
</dbReference>
<evidence type="ECO:0000313" key="3">
    <source>
        <dbReference type="Proteomes" id="UP001557484"/>
    </source>
</evidence>
<name>A0ABV3TU49_9GAMM</name>
<dbReference type="SUPFAM" id="SSF52833">
    <property type="entry name" value="Thioredoxin-like"/>
    <property type="match status" value="1"/>
</dbReference>
<dbReference type="RefSeq" id="WP_368375241.1">
    <property type="nucleotide sequence ID" value="NZ_JBFRYB010000001.1"/>
</dbReference>
<proteinExistence type="predicted"/>
<dbReference type="Gene3D" id="3.40.30.10">
    <property type="entry name" value="Glutaredoxin"/>
    <property type="match status" value="1"/>
</dbReference>
<keyword evidence="3" id="KW-1185">Reference proteome</keyword>
<dbReference type="InterPro" id="IPR039022">
    <property type="entry name" value="KaiB-like"/>
</dbReference>
<dbReference type="EMBL" id="JBFRYB010000001">
    <property type="protein sequence ID" value="MEX1665133.1"/>
    <property type="molecule type" value="Genomic_DNA"/>
</dbReference>
<sequence length="99" mass="10994">MPNVNDPVKYEFRLFVAGDTPNSLQAITNLRTLCKTYLPDRHTIEIVDVYSAPARALADGVFMTPTLIKIAPRPTRRIVGTLSQLQVVLQALDLEDIAT</sequence>